<dbReference type="PROSITE" id="PS50093">
    <property type="entry name" value="PKD"/>
    <property type="match status" value="1"/>
</dbReference>
<feature type="chain" id="PRO_5020183079" evidence="1">
    <location>
        <begin position="21"/>
        <end position="3784"/>
    </location>
</feature>
<evidence type="ECO:0000313" key="3">
    <source>
        <dbReference type="EMBL" id="TKS56782.1"/>
    </source>
</evidence>
<dbReference type="EMBL" id="SWMU01000002">
    <property type="protein sequence ID" value="TKS56782.1"/>
    <property type="molecule type" value="Genomic_DNA"/>
</dbReference>
<dbReference type="Pfam" id="PF18911">
    <property type="entry name" value="PKD_4"/>
    <property type="match status" value="1"/>
</dbReference>
<dbReference type="RefSeq" id="WP_138931884.1">
    <property type="nucleotide sequence ID" value="NZ_SWMU01000002.1"/>
</dbReference>
<gene>
    <name evidence="3" type="ORF">FCN74_07075</name>
</gene>
<dbReference type="SMART" id="SM00089">
    <property type="entry name" value="PKD"/>
    <property type="match status" value="2"/>
</dbReference>
<evidence type="ECO:0000313" key="4">
    <source>
        <dbReference type="Proteomes" id="UP000306552"/>
    </source>
</evidence>
<evidence type="ECO:0000259" key="2">
    <source>
        <dbReference type="PROSITE" id="PS50093"/>
    </source>
</evidence>
<dbReference type="CDD" id="cd00146">
    <property type="entry name" value="PKD"/>
    <property type="match status" value="1"/>
</dbReference>
<dbReference type="InterPro" id="IPR022409">
    <property type="entry name" value="PKD/Chitinase_dom"/>
</dbReference>
<evidence type="ECO:0000256" key="1">
    <source>
        <dbReference type="SAM" id="SignalP"/>
    </source>
</evidence>
<proteinExistence type="predicted"/>
<name>A0A4U5TRY7_9FLAO</name>
<feature type="signal peptide" evidence="1">
    <location>
        <begin position="1"/>
        <end position="20"/>
    </location>
</feature>
<dbReference type="Proteomes" id="UP000306552">
    <property type="component" value="Unassembled WGS sequence"/>
</dbReference>
<comment type="caution">
    <text evidence="3">The sequence shown here is derived from an EMBL/GenBank/DDBJ whole genome shotgun (WGS) entry which is preliminary data.</text>
</comment>
<dbReference type="NCBIfam" id="TIGR04131">
    <property type="entry name" value="Bac_Flav_CTERM"/>
    <property type="match status" value="1"/>
</dbReference>
<dbReference type="InterPro" id="IPR026341">
    <property type="entry name" value="T9SS_type_B"/>
</dbReference>
<dbReference type="InterPro" id="IPR013783">
    <property type="entry name" value="Ig-like_fold"/>
</dbReference>
<accession>A0A4U5TRY7</accession>
<dbReference type="Pfam" id="PF13585">
    <property type="entry name" value="CHU_C"/>
    <property type="match status" value="1"/>
</dbReference>
<dbReference type="InterPro" id="IPR025667">
    <property type="entry name" value="SprB_repeat"/>
</dbReference>
<keyword evidence="4" id="KW-1185">Reference proteome</keyword>
<reference evidence="3 4" key="1">
    <citation type="submission" date="2019-04" db="EMBL/GenBank/DDBJ databases">
        <title>Psychroflexus halotolerans sp. nov., isolated from a marine solar saltern.</title>
        <authorList>
            <person name="Feng X."/>
        </authorList>
    </citation>
    <scope>NUCLEOTIDE SEQUENCE [LARGE SCALE GENOMIC DNA]</scope>
    <source>
        <strain evidence="3 4">WDS2C27</strain>
    </source>
</reference>
<keyword evidence="1" id="KW-0732">Signal</keyword>
<organism evidence="3 4">
    <name type="scientific">Mesohalobacter halotolerans</name>
    <dbReference type="NCBI Taxonomy" id="1883405"/>
    <lineage>
        <taxon>Bacteria</taxon>
        <taxon>Pseudomonadati</taxon>
        <taxon>Bacteroidota</taxon>
        <taxon>Flavobacteriia</taxon>
        <taxon>Flavobacteriales</taxon>
        <taxon>Flavobacteriaceae</taxon>
        <taxon>Mesohalobacter</taxon>
    </lineage>
</organism>
<dbReference type="OrthoDB" id="7794186at2"/>
<dbReference type="Pfam" id="PF19406">
    <property type="entry name" value="PKD_5"/>
    <property type="match status" value="23"/>
</dbReference>
<protein>
    <submittedName>
        <fullName evidence="3">PKD domain-containing protein</fullName>
    </submittedName>
</protein>
<sequence length="3784" mass="399849">MKKTIIKILLFTLISYYGYAQNSPQIAEIEIVDFNTSVNYGGGSGITIHFNPKGVYKFKDSNDDNKFFLELSDASGSFSNPTILEEVDGFFTTMMNGELPGNVNGDYKLRIRASKGLTGFTNGQPDYGEILSPETSTFTINSGDNYNQPPVTGYSNISPNSTRFNCTDQGQFTNETMFGSVTASSGETANDILDNFSNKIQISSPDSNLTYSLKRINIFDNTITDLGTITNSHTIDDNLPIGTYNYELQAIDSNGIASVYSVILVLHRNATTISNSTSDSVCVGSEVLFNVDTSTDGIGDNFYGSYYTIDFGDGSPLEYYTHAELMLSEDQNQISHQYNDVSCGELGNDESNFEIKKRLYNKFNNNVDPSCDYKENGEGVSKEVNTSLPPEASFTADDICQDQPLTVTNTTSLGQYGAEGCLDAANFIWEIQKPDGTILSAQISSNGSTSGGAVDWVLNVDTGKPDLEIPASVITAGCWGFRLTAVNADLCQTNSFFPSENSFYTVNVQADPQADFSITDQNNQEVTQICSGQSLQFTDTSNISSLDCQQPTYTWNISPDTGYTYVSPNDSSSQSPGIIFNEPGVYTITQTISNLCGEDSRSKDITILGDPTVEFDLSTFSVCETIDELNTDGYTLDFNDLEIKPVYSDSPFAPSSYNWTVSGNSYTFINGTSSTDPYPVIQFDDFDSYNISVQVDGQCLGSNSSQLVFDYKQTPEITNTNLTQTLCSGETTVDINLTSNMEGSTFSWTVAEVTGLSGYIQDGSGSTISSATITNSTNLPLELVYEVDATNDGCDSEIKEFKITVNPTPQVNNKTAEICSGEIFNISPANGVDGDILPIGTTYIWTVGSNPNVGGESSVSSPQTEINQQLTNTSNAFEYIIYDVTPVSSEGCEGVPFTIIVTVNPEPVVSDQTVSACSDSTLDFNFQSSTSISAGTYNVIDLQLNDLSVSGGNAQVEDGLDAADLSDDSFTNTTNAPVDVLYTVVPVSDDGCEGDSFTVTATINPEPVVNDQIATICSNEPVGLTLSNDTDSPSVGTYNLTNISSVGLTGGSSNVTVQNGLSADAIVNDIWENVSGNDLNVVYTFVPVGDNGCEGDEFTVTITVNPEPVGIDYNETVSSNVGFNFDPQENINNGGNGLVSDFTWEITNTTGTVSGANIGDTGTDEVMGTLVNTSDAVATVDYEVTPTSTVSSCEGAPFTITVTVNPEPVVDDQTVSVCSDTALGVDFGSGNTIPVTSYNVTDLELNALPISGGGPQEENGLNAADLADDSFTNITNAPVDVIYTVIPVSSEGVEGAAFTVTATINPEPVVNDQTATICSNEPVGLTLGDDTDTPNVATYNLIDIVPESGLTGDSSNVTEQNGLASDAIVNDTWENLSGNDLDVVYTFVPLGNNGCEGDAFTVTITINPEPEGIDSSPEVCSGSSFSFDPQENINNGNGVISNFAWVVSDITGTVSGATIGDTGTDEVIGTLVNTSDAVASVDYEVTPTSIASGCQGNPFTITISVNPEPVVSDQTVSACSDSTLDVDFESSTSIAAGTYNVADLQLNDLSVSGGNAQVEDGLDAADLSDDSFTNTTNAPVNVIYTVVPVSDDGCEGDPFTVTATINPEPVVNDQTATICSNEPVGLTLGDDTDTPSVATYNLIDIVSESGLTGDSSNVTEQNGLASDAIVNDTWENLSGNDLDVVYTFVPLGNNGCEGDAFTVTITINPEPEGIDSSPEVCSGSSFSFDPQENINNGNGVISNFAWVVSDITGTVSGATIGDTGTDEVIGTLVNTSDAVASVDYEVTPTSTSGCQGNPFTITISVNPEPVVDDQTVSVCSDSPLGENFNSSGSNTGTTYNVTDLQLNSLIVSGGNAQVENGLDAADLADDSFTNTTSLTVDVIYTVIPVSSEGVEGAAFTVTATINPEPVVNDQTATICSNEPVGLTLGDDTDSPSVATYNLIDIVPESGLTAGGSNQEIEDGLSADAIGDDSWENLTSAALDVVYTFVPVGDNGCEGDAFTVTITVNSEPEGISSTPEVCSGFSFNFDPQENINNGGNGLVSDFTWEITNITGTVSGATIGDTGTDEITGTLVNSTDAAATVDYEVTPTSTLSGCEGSPFNITVIVNPEPLVADQTVSVCSDSTLDVDFESSTNIVAGTYNITDLQLNGLSVSSGNAQVEDGLDAADLSDDSFTNTTNAPVDVIYTVIPVSNEGCEGDSFTVTATINPEPVVNEQTATICSNEPVGLTLSNDTDGPSVGTYNLTNISSVGLTGGSSNVTVQNGLSADAIVNDIWENVSGNDLDVVYTFVPEGDNGCEGDAFIVTINVNSEPEGIPSTPEVCSGSSFSFDPQENINNGGNGLVSDFTWEVTNINGTVNGATIGDTGTDEIAGTLVNTTDAIATVDYEVTATSTASGCQGDPFTVTVSVNPVASLEPIQDQTICSQSSFDDIFVNSSTQPTSQIQYEWEVINAGSNLNGYTASSGLENLSVPISGEIIINASNNAEDIEYKVTPYFGDCPGTSQTFMITILPNPEISDANQSICSDDTFTYTPINGGGLNGNDIVPNNTTYTWSVENNPNITGESDQTIAQDEISQSLINTTNTSQDVVYTITPLSSDGCEGNPFDLTITVEPEPVINNKVVGICSGESFMVNPSNNIPQEIVPANTLYTWSILSGQSDLADLTGYSNQNTGVPQISQNITNLSNETKTITYEVIPKSGACIGEAFEVEVNISPKPIIENLTASPICSEDTFLVSPQNGIPSGNTIVPDGTTYTWTVEDNPNITGESDQAIEQNEISQTLVNTSSETQALTYTVVPDSDGCEGDPFEIIVEVKPRPFIPSSADLQNTQCSGDTFVISPQDGVPNSTTIVPEDTEYTWVVSAPNANLTGWSDQTTPEEFISQTLINTTNQIQQITYTVTPEANGCIGPDFDAVITVEPKPFVSDIIVDICDSSSYVLSPQNGIEPDDQTIVPEITKYSWNSPSVTGGVTGGSVGNDEDFFDSGVLNNPTDDIQTVIYTVTPKYFTTSNPSTPQCVGDDFTITITVGPIPNVNAEISNISCSYSDPLCGGSIEISPEGLEPFTYNWTSTNGNISNPSNKDQFNLCPGEYTLEITDSFGCTYTYNYLIEPPTPVSFDLVSLVDLSCNNVPPDCDGYIDVDLTGGTEPYNVLEWYTESVDGSGNFDILVDTGSDTISNACEGNYVLKVFDSNGCEFISPVYNIEETGSPITINDTISDYNGYGVSCFNSNDGFIVVDVSGGSGSFTYSFSPGNVLDSDPSTPSLLEFENLSADDYTLTINDDNCPADITLNYTLEAPSQITTFHELTSDPAACFGDTATYNVSASGGVSPYIGTGNYTLNAGEEHEIVITDANGCSSIELITIQEPTELTADASIIEPVECFGETATVEITASGGTPPYTGTGEFNVGGGDYVFTVTDANDCTYSNSIPIPEPNELVYNIESVNNPTCSPDRSYSNGSICISITGGTNPFPIGNDWTETEGGIWCLEGLTPGTYFVDVTDDNGCLSDEEPTEVTLTRPEPLDAFITNDINSDCSSNTITQINYVFVSGGIPPYEITWSAGDQCDPVNQECMQTTESGVYTAFIHDQESLSNSCPPIEVDVTVDLPEIGNASFNYSSPNSNLCDVLSFEEPVSFISESTGDIVNLSWDFGDGSAVVNGDPNPSHTYNRAGTYQVELTVEYAFGCTKTHSEILEITKGYDIVLPNAFTPNGDGMNDTIRPVTLCFEDVKMSVYDTFGSLIYIETGKDDTLTGWDGTIDGRPAENGNYIIVVEATTYAGETIKLNGPVTLIK</sequence>
<dbReference type="InterPro" id="IPR035986">
    <property type="entry name" value="PKD_dom_sf"/>
</dbReference>
<dbReference type="InterPro" id="IPR045828">
    <property type="entry name" value="PKD_Bacteroidetes"/>
</dbReference>
<dbReference type="SUPFAM" id="SSF49299">
    <property type="entry name" value="PKD domain"/>
    <property type="match status" value="2"/>
</dbReference>
<dbReference type="Gene3D" id="2.60.40.10">
    <property type="entry name" value="Immunoglobulins"/>
    <property type="match status" value="3"/>
</dbReference>
<dbReference type="InterPro" id="IPR000601">
    <property type="entry name" value="PKD_dom"/>
</dbReference>
<dbReference type="Pfam" id="PF13573">
    <property type="entry name" value="SprB"/>
    <property type="match status" value="2"/>
</dbReference>
<feature type="domain" description="PKD" evidence="2">
    <location>
        <begin position="3623"/>
        <end position="3677"/>
    </location>
</feature>